<evidence type="ECO:0000313" key="4">
    <source>
        <dbReference type="Proteomes" id="UP000553632"/>
    </source>
</evidence>
<keyword evidence="4" id="KW-1185">Reference proteome</keyword>
<evidence type="ECO:0000256" key="2">
    <source>
        <dbReference type="SAM" id="Phobius"/>
    </source>
</evidence>
<proteinExistence type="predicted"/>
<comment type="caution">
    <text evidence="3">The sequence shown here is derived from an EMBL/GenBank/DDBJ whole genome shotgun (WGS) entry which is preliminary data.</text>
</comment>
<feature type="non-terminal residue" evidence="3">
    <location>
        <position position="700"/>
    </location>
</feature>
<feature type="transmembrane region" description="Helical" evidence="2">
    <location>
        <begin position="654"/>
        <end position="675"/>
    </location>
</feature>
<gene>
    <name evidence="3" type="primary">RPL6_1</name>
    <name evidence="3" type="ORF">FOZ63_032764</name>
</gene>
<keyword evidence="2" id="KW-1133">Transmembrane helix</keyword>
<evidence type="ECO:0000256" key="1">
    <source>
        <dbReference type="SAM" id="MobiDB-lite"/>
    </source>
</evidence>
<dbReference type="GO" id="GO:0006412">
    <property type="term" value="P:translation"/>
    <property type="evidence" value="ECO:0007669"/>
    <property type="project" value="InterPro"/>
</dbReference>
<feature type="region of interest" description="Disordered" evidence="1">
    <location>
        <begin position="490"/>
        <end position="545"/>
    </location>
</feature>
<protein>
    <submittedName>
        <fullName evidence="3">60S ribosomal protein L6, variant 2</fullName>
    </submittedName>
</protein>
<keyword evidence="3" id="KW-0687">Ribonucleoprotein</keyword>
<dbReference type="GO" id="GO:0005840">
    <property type="term" value="C:ribosome"/>
    <property type="evidence" value="ECO:0007669"/>
    <property type="project" value="UniProtKB-KW"/>
</dbReference>
<sequence>ADKRSGKKTEEEFFALEKESQLSAQFIADQKEMDKSLMTVIAKDKMMPRYLRGINVNIIMNNPLVVHNHYGYPSEAAAAAASTRVLTVDDKFILIIIIMMIPSTTTTPVGQGIEVRCVDGDDDGYYSAPELGGYNHHINEQTQQLSSSSSLRDHSFNNTASLPLLRGRFLSAAASSLSSTTSHRGEGILHGLHQHHHNDDDDGDMTLLYGVLKDDNTHGGGRDGPKSSPTSITSNQQQNIIIKDGITSTTTTKKEGDDGEGAAVASDMIRTGSNNNEDSSLYERSIRYKKVFKLHRRLRDNNSNTFYTTLCNARPNHHHHHPRHNVHNADNKAATTITSSTSSGMRGITKYSSVVQGCDAKQQQEDDHHAYKSPLTIPIQQHNTLTGTTAGLSSSTLPTDIDNIIITSNVILPPRHPTPLAPHDDEVTPAVGNSEVPTVATTTSTTNQQQQQHQQHHQHQHGGSSLLVLSSSPSAAAAVATIPSAINNEWYSPKASSTTTGRRKGRPVGDNDEVYNTKPSTLPPKIINKNKDSTKVGDIDNGDDRSKKKHAAAAAASILSILKTEIFGLNPPCKDDVNTGRRPAFKQVLPDGRRLADLAVMPGRMEYSLTYGNNNNNNILIISHQQPSQYHWYFVNDRLMSGFMLCLDATLEELTYMPISCIVGVIITAATIFYYRPFQYSQQDSLVQSIHIIIHRAYSR</sequence>
<dbReference type="EMBL" id="JABANO010028206">
    <property type="protein sequence ID" value="KAF4715549.1"/>
    <property type="molecule type" value="Genomic_DNA"/>
</dbReference>
<reference evidence="3 4" key="1">
    <citation type="submission" date="2020-04" db="EMBL/GenBank/DDBJ databases">
        <title>Perkinsus olseni comparative genomics.</title>
        <authorList>
            <person name="Bogema D.R."/>
        </authorList>
    </citation>
    <scope>NUCLEOTIDE SEQUENCE [LARGE SCALE GENOMIC DNA]</scope>
    <source>
        <strain evidence="3 4">ATCC PRA-207</strain>
    </source>
</reference>
<feature type="compositionally biased region" description="Low complexity" evidence="1">
    <location>
        <begin position="230"/>
        <end position="242"/>
    </location>
</feature>
<evidence type="ECO:0000313" key="3">
    <source>
        <dbReference type="EMBL" id="KAF4715549.1"/>
    </source>
</evidence>
<organism evidence="3 4">
    <name type="scientific">Perkinsus olseni</name>
    <name type="common">Perkinsus atlanticus</name>
    <dbReference type="NCBI Taxonomy" id="32597"/>
    <lineage>
        <taxon>Eukaryota</taxon>
        <taxon>Sar</taxon>
        <taxon>Alveolata</taxon>
        <taxon>Perkinsozoa</taxon>
        <taxon>Perkinsea</taxon>
        <taxon>Perkinsida</taxon>
        <taxon>Perkinsidae</taxon>
        <taxon>Perkinsus</taxon>
    </lineage>
</organism>
<feature type="compositionally biased region" description="Basic and acidic residues" evidence="1">
    <location>
        <begin position="529"/>
        <end position="545"/>
    </location>
</feature>
<keyword evidence="2" id="KW-0472">Membrane</keyword>
<keyword evidence="2" id="KW-0812">Transmembrane</keyword>
<feature type="compositionally biased region" description="Polar residues" evidence="1">
    <location>
        <begin position="490"/>
        <end position="500"/>
    </location>
</feature>
<dbReference type="InterPro" id="IPR000915">
    <property type="entry name" value="60S_ribosomal_eL6"/>
</dbReference>
<dbReference type="AlphaFoldDB" id="A0A7J6R3R7"/>
<dbReference type="Pfam" id="PF01159">
    <property type="entry name" value="Ribosomal_L6e"/>
    <property type="match status" value="1"/>
</dbReference>
<name>A0A7J6R3R7_PEROL</name>
<feature type="compositionally biased region" description="Basic and acidic residues" evidence="1">
    <location>
        <begin position="213"/>
        <end position="225"/>
    </location>
</feature>
<feature type="region of interest" description="Disordered" evidence="1">
    <location>
        <begin position="439"/>
        <end position="466"/>
    </location>
</feature>
<dbReference type="GO" id="GO:0003735">
    <property type="term" value="F:structural constituent of ribosome"/>
    <property type="evidence" value="ECO:0007669"/>
    <property type="project" value="InterPro"/>
</dbReference>
<accession>A0A7J6R3R7</accession>
<dbReference type="Proteomes" id="UP000553632">
    <property type="component" value="Unassembled WGS sequence"/>
</dbReference>
<feature type="region of interest" description="Disordered" evidence="1">
    <location>
        <begin position="213"/>
        <end position="278"/>
    </location>
</feature>
<feature type="compositionally biased region" description="Low complexity" evidence="1">
    <location>
        <begin position="439"/>
        <end position="453"/>
    </location>
</feature>
<keyword evidence="3" id="KW-0689">Ribosomal protein</keyword>